<dbReference type="EMBL" id="JAUZQC010000005">
    <property type="protein sequence ID" value="KAK5870710.1"/>
    <property type="molecule type" value="Genomic_DNA"/>
</dbReference>
<name>A0AAN7XYC9_ELEMC</name>
<sequence length="112" mass="11761">MLSDLAPLEMSAPEPADARLSGVGSAQTPLRLAQLLPVRSRTTHTLNETRQAAEMNRAIAPFPRISATRLTLASLFGEVHLLLSSCCCSERALAALLPDVQGGGGQKVHACG</sequence>
<feature type="region of interest" description="Disordered" evidence="1">
    <location>
        <begin position="1"/>
        <end position="23"/>
    </location>
</feature>
<gene>
    <name evidence="2" type="ORF">PBY51_003634</name>
</gene>
<evidence type="ECO:0000256" key="1">
    <source>
        <dbReference type="SAM" id="MobiDB-lite"/>
    </source>
</evidence>
<comment type="caution">
    <text evidence="2">The sequence shown here is derived from an EMBL/GenBank/DDBJ whole genome shotgun (WGS) entry which is preliminary data.</text>
</comment>
<evidence type="ECO:0000313" key="3">
    <source>
        <dbReference type="Proteomes" id="UP001346869"/>
    </source>
</evidence>
<dbReference type="AlphaFoldDB" id="A0AAN7XYC9"/>
<organism evidence="2 3">
    <name type="scientific">Eleginops maclovinus</name>
    <name type="common">Patagonian blennie</name>
    <name type="synonym">Eleginus maclovinus</name>
    <dbReference type="NCBI Taxonomy" id="56733"/>
    <lineage>
        <taxon>Eukaryota</taxon>
        <taxon>Metazoa</taxon>
        <taxon>Chordata</taxon>
        <taxon>Craniata</taxon>
        <taxon>Vertebrata</taxon>
        <taxon>Euteleostomi</taxon>
        <taxon>Actinopterygii</taxon>
        <taxon>Neopterygii</taxon>
        <taxon>Teleostei</taxon>
        <taxon>Neoteleostei</taxon>
        <taxon>Acanthomorphata</taxon>
        <taxon>Eupercaria</taxon>
        <taxon>Perciformes</taxon>
        <taxon>Notothenioidei</taxon>
        <taxon>Eleginopidae</taxon>
        <taxon>Eleginops</taxon>
    </lineage>
</organism>
<reference evidence="2 3" key="1">
    <citation type="journal article" date="2023" name="Genes (Basel)">
        <title>Chromosome-Level Genome Assembly and Circadian Gene Repertoire of the Patagonia Blennie Eleginops maclovinus-The Closest Ancestral Proxy of Antarctic Cryonotothenioids.</title>
        <authorList>
            <person name="Cheng C.C."/>
            <person name="Rivera-Colon A.G."/>
            <person name="Minhas B.F."/>
            <person name="Wilson L."/>
            <person name="Rayamajhi N."/>
            <person name="Vargas-Chacoff L."/>
            <person name="Catchen J.M."/>
        </authorList>
    </citation>
    <scope>NUCLEOTIDE SEQUENCE [LARGE SCALE GENOMIC DNA]</scope>
    <source>
        <strain evidence="2">JMC-PN-2008</strain>
    </source>
</reference>
<evidence type="ECO:0000313" key="2">
    <source>
        <dbReference type="EMBL" id="KAK5870710.1"/>
    </source>
</evidence>
<keyword evidence="3" id="KW-1185">Reference proteome</keyword>
<dbReference type="Proteomes" id="UP001346869">
    <property type="component" value="Unassembled WGS sequence"/>
</dbReference>
<protein>
    <submittedName>
        <fullName evidence="2">Uncharacterized protein</fullName>
    </submittedName>
</protein>
<reference evidence="2 3" key="2">
    <citation type="journal article" date="2023" name="Mol. Biol. Evol.">
        <title>Genomics of Secondarily Temperate Adaptation in the Only Non-Antarctic Icefish.</title>
        <authorList>
            <person name="Rivera-Colon A.G."/>
            <person name="Rayamajhi N."/>
            <person name="Minhas B.F."/>
            <person name="Madrigal G."/>
            <person name="Bilyk K.T."/>
            <person name="Yoon V."/>
            <person name="Hune M."/>
            <person name="Gregory S."/>
            <person name="Cheng C.H.C."/>
            <person name="Catchen J.M."/>
        </authorList>
    </citation>
    <scope>NUCLEOTIDE SEQUENCE [LARGE SCALE GENOMIC DNA]</scope>
    <source>
        <strain evidence="2">JMC-PN-2008</strain>
    </source>
</reference>
<accession>A0AAN7XYC9</accession>
<proteinExistence type="predicted"/>